<evidence type="ECO:0000256" key="1">
    <source>
        <dbReference type="ARBA" id="ARBA00022801"/>
    </source>
</evidence>
<protein>
    <submittedName>
        <fullName evidence="6">Patatin-like phospholipase family protein</fullName>
    </submittedName>
</protein>
<dbReference type="Pfam" id="PF01734">
    <property type="entry name" value="Patatin"/>
    <property type="match status" value="1"/>
</dbReference>
<reference evidence="6" key="2">
    <citation type="submission" date="2021-04" db="EMBL/GenBank/DDBJ databases">
        <authorList>
            <person name="Gilroy R."/>
        </authorList>
    </citation>
    <scope>NUCLEOTIDE SEQUENCE</scope>
    <source>
        <strain evidence="6">CHK188-4685</strain>
    </source>
</reference>
<evidence type="ECO:0000313" key="7">
    <source>
        <dbReference type="Proteomes" id="UP000886804"/>
    </source>
</evidence>
<dbReference type="InterPro" id="IPR050301">
    <property type="entry name" value="NTE"/>
</dbReference>
<keyword evidence="2 4" id="KW-0442">Lipid degradation</keyword>
<feature type="active site" description="Nucleophile" evidence="4">
    <location>
        <position position="52"/>
    </location>
</feature>
<dbReference type="PROSITE" id="PS51635">
    <property type="entry name" value="PNPLA"/>
    <property type="match status" value="1"/>
</dbReference>
<dbReference type="PANTHER" id="PTHR14226">
    <property type="entry name" value="NEUROPATHY TARGET ESTERASE/SWISS CHEESE D.MELANOGASTER"/>
    <property type="match status" value="1"/>
</dbReference>
<evidence type="ECO:0000313" key="6">
    <source>
        <dbReference type="EMBL" id="HJB06969.1"/>
    </source>
</evidence>
<evidence type="ECO:0000256" key="2">
    <source>
        <dbReference type="ARBA" id="ARBA00022963"/>
    </source>
</evidence>
<organism evidence="6 7">
    <name type="scientific">Candidatus Enterocloster faecavium</name>
    <dbReference type="NCBI Taxonomy" id="2838560"/>
    <lineage>
        <taxon>Bacteria</taxon>
        <taxon>Bacillati</taxon>
        <taxon>Bacillota</taxon>
        <taxon>Clostridia</taxon>
        <taxon>Lachnospirales</taxon>
        <taxon>Lachnospiraceae</taxon>
        <taxon>Enterocloster</taxon>
    </lineage>
</organism>
<dbReference type="GO" id="GO:0016787">
    <property type="term" value="F:hydrolase activity"/>
    <property type="evidence" value="ECO:0007669"/>
    <property type="project" value="UniProtKB-UniRule"/>
</dbReference>
<keyword evidence="3 4" id="KW-0443">Lipid metabolism</keyword>
<sequence>MRAAVQDGFPLEPGRDYGLVLEGGGARGAYEIGVWMALRQAGISIKAIAGASVGALNGALICMDDVERARALWENISYSQIMDVKDEIMEKLYPFRLRNLPLILKEGFRILRSRGFDVEPLQKLIQEQIDEEKIRSCGCPLYMTACSVTDRKPVVMEASRIPEGELAQMLMASSYLLGFKQKRLGGKYYLDGAYCNNVPADVLIQKGCEDIIVIRIYGFGVDTEKRLQVPENVRLYHICPEEDLGGILEFNSQRARRNLYLGYRDGCRAAGIGKMHFTFDTDSPRD</sequence>
<feature type="active site" description="Proton acceptor" evidence="4">
    <location>
        <position position="191"/>
    </location>
</feature>
<evidence type="ECO:0000259" key="5">
    <source>
        <dbReference type="PROSITE" id="PS51635"/>
    </source>
</evidence>
<evidence type="ECO:0000256" key="4">
    <source>
        <dbReference type="PROSITE-ProRule" id="PRU01161"/>
    </source>
</evidence>
<proteinExistence type="predicted"/>
<dbReference type="Gene3D" id="3.40.1090.10">
    <property type="entry name" value="Cytosolic phospholipase A2 catalytic domain"/>
    <property type="match status" value="2"/>
</dbReference>
<accession>A0A9D2L6R0</accession>
<dbReference type="GO" id="GO:0016042">
    <property type="term" value="P:lipid catabolic process"/>
    <property type="evidence" value="ECO:0007669"/>
    <property type="project" value="UniProtKB-UniRule"/>
</dbReference>
<dbReference type="InterPro" id="IPR002641">
    <property type="entry name" value="PNPLA_dom"/>
</dbReference>
<feature type="short sequence motif" description="DGA/G" evidence="4">
    <location>
        <begin position="191"/>
        <end position="193"/>
    </location>
</feature>
<dbReference type="CDD" id="cd07209">
    <property type="entry name" value="Pat_hypo_Ecoli_Z1214_like"/>
    <property type="match status" value="1"/>
</dbReference>
<comment type="caution">
    <text evidence="6">The sequence shown here is derived from an EMBL/GenBank/DDBJ whole genome shotgun (WGS) entry which is preliminary data.</text>
</comment>
<keyword evidence="1 4" id="KW-0378">Hydrolase</keyword>
<feature type="short sequence motif" description="GXSXG" evidence="4">
    <location>
        <begin position="50"/>
        <end position="54"/>
    </location>
</feature>
<dbReference type="PANTHER" id="PTHR14226:SF29">
    <property type="entry name" value="NEUROPATHY TARGET ESTERASE SWS"/>
    <property type="match status" value="1"/>
</dbReference>
<feature type="domain" description="PNPLA" evidence="5">
    <location>
        <begin position="19"/>
        <end position="204"/>
    </location>
</feature>
<dbReference type="SUPFAM" id="SSF52151">
    <property type="entry name" value="FabD/lysophospholipase-like"/>
    <property type="match status" value="1"/>
</dbReference>
<reference evidence="6" key="1">
    <citation type="journal article" date="2021" name="PeerJ">
        <title>Extensive microbial diversity within the chicken gut microbiome revealed by metagenomics and culture.</title>
        <authorList>
            <person name="Gilroy R."/>
            <person name="Ravi A."/>
            <person name="Getino M."/>
            <person name="Pursley I."/>
            <person name="Horton D.L."/>
            <person name="Alikhan N.F."/>
            <person name="Baker D."/>
            <person name="Gharbi K."/>
            <person name="Hall N."/>
            <person name="Watson M."/>
            <person name="Adriaenssens E.M."/>
            <person name="Foster-Nyarko E."/>
            <person name="Jarju S."/>
            <person name="Secka A."/>
            <person name="Antonio M."/>
            <person name="Oren A."/>
            <person name="Chaudhuri R.R."/>
            <person name="La Ragione R."/>
            <person name="Hildebrand F."/>
            <person name="Pallen M.J."/>
        </authorList>
    </citation>
    <scope>NUCLEOTIDE SEQUENCE</scope>
    <source>
        <strain evidence="6">CHK188-4685</strain>
    </source>
</reference>
<dbReference type="Proteomes" id="UP000886804">
    <property type="component" value="Unassembled WGS sequence"/>
</dbReference>
<dbReference type="AlphaFoldDB" id="A0A9D2L6R0"/>
<gene>
    <name evidence="6" type="ORF">H9716_03810</name>
</gene>
<dbReference type="InterPro" id="IPR016035">
    <property type="entry name" value="Acyl_Trfase/lysoPLipase"/>
</dbReference>
<dbReference type="EMBL" id="DWYS01000047">
    <property type="protein sequence ID" value="HJB06969.1"/>
    <property type="molecule type" value="Genomic_DNA"/>
</dbReference>
<evidence type="ECO:0000256" key="3">
    <source>
        <dbReference type="ARBA" id="ARBA00023098"/>
    </source>
</evidence>
<name>A0A9D2L6R0_9FIRM</name>
<feature type="short sequence motif" description="GXGXXG" evidence="4">
    <location>
        <begin position="23"/>
        <end position="28"/>
    </location>
</feature>